<reference evidence="3" key="1">
    <citation type="journal article" date="2019" name="Int. J. Syst. Evol. Microbiol.">
        <title>The Global Catalogue of Microorganisms (GCM) 10K type strain sequencing project: providing services to taxonomists for standard genome sequencing and annotation.</title>
        <authorList>
            <consortium name="The Broad Institute Genomics Platform"/>
            <consortium name="The Broad Institute Genome Sequencing Center for Infectious Disease"/>
            <person name="Wu L."/>
            <person name="Ma J."/>
        </authorList>
    </citation>
    <scope>NUCLEOTIDE SEQUENCE [LARGE SCALE GENOMIC DNA]</scope>
    <source>
        <strain evidence="3">CCUG 49339</strain>
    </source>
</reference>
<dbReference type="RefSeq" id="WP_377929801.1">
    <property type="nucleotide sequence ID" value="NZ_JBHUEM010000045.1"/>
</dbReference>
<dbReference type="Pfam" id="PF12822">
    <property type="entry name" value="ECF_trnsprt"/>
    <property type="match status" value="1"/>
</dbReference>
<protein>
    <submittedName>
        <fullName evidence="2">ECF transporter S component</fullName>
    </submittedName>
</protein>
<evidence type="ECO:0000256" key="1">
    <source>
        <dbReference type="SAM" id="Phobius"/>
    </source>
</evidence>
<sequence length="227" mass="25561">MGSSLLLLIISSILLFLTLIASALFLENSFIWISFLMICLAIVPFFLRFERKKVTSREIVIIAILAAIAALSRVPFAAIPSVQPTTFVIIISGLVFGAESGFLIGATAALVSNMLLGQGPWTPWQMYAWGMIGFFAGVFRNHPFMKKIFGQSIFGIVVGFAFGWFMNLWFIVGFMDSIDWKVILVYFSSSFYFDLRHAISNVVFILLFSKSWEKILTRFKTKYGILV</sequence>
<dbReference type="Proteomes" id="UP001597214">
    <property type="component" value="Unassembled WGS sequence"/>
</dbReference>
<name>A0ABW4LTU8_9BACI</name>
<evidence type="ECO:0000313" key="2">
    <source>
        <dbReference type="EMBL" id="MFD1738599.1"/>
    </source>
</evidence>
<accession>A0ABW4LTU8</accession>
<feature type="transmembrane region" description="Helical" evidence="1">
    <location>
        <begin position="153"/>
        <end position="175"/>
    </location>
</feature>
<feature type="transmembrane region" description="Helical" evidence="1">
    <location>
        <begin position="30"/>
        <end position="47"/>
    </location>
</feature>
<proteinExistence type="predicted"/>
<feature type="transmembrane region" description="Helical" evidence="1">
    <location>
        <begin position="59"/>
        <end position="79"/>
    </location>
</feature>
<dbReference type="EMBL" id="JBHUEM010000045">
    <property type="protein sequence ID" value="MFD1738599.1"/>
    <property type="molecule type" value="Genomic_DNA"/>
</dbReference>
<feature type="transmembrane region" description="Helical" evidence="1">
    <location>
        <begin position="86"/>
        <end position="112"/>
    </location>
</feature>
<dbReference type="InterPro" id="IPR017196">
    <property type="entry name" value="ECF_substrate-spec_UCP037395"/>
</dbReference>
<feature type="transmembrane region" description="Helical" evidence="1">
    <location>
        <begin position="6"/>
        <end position="25"/>
    </location>
</feature>
<dbReference type="PIRSF" id="PIRSF037395">
    <property type="entry name" value="UCP037395_ABCper"/>
    <property type="match status" value="1"/>
</dbReference>
<dbReference type="Gene3D" id="1.10.1760.20">
    <property type="match status" value="1"/>
</dbReference>
<keyword evidence="1" id="KW-1133">Transmembrane helix</keyword>
<feature type="transmembrane region" description="Helical" evidence="1">
    <location>
        <begin position="195"/>
        <end position="212"/>
    </location>
</feature>
<gene>
    <name evidence="2" type="ORF">ACFSCX_18925</name>
</gene>
<comment type="caution">
    <text evidence="2">The sequence shown here is derived from an EMBL/GenBank/DDBJ whole genome shotgun (WGS) entry which is preliminary data.</text>
</comment>
<feature type="transmembrane region" description="Helical" evidence="1">
    <location>
        <begin position="124"/>
        <end position="141"/>
    </location>
</feature>
<evidence type="ECO:0000313" key="3">
    <source>
        <dbReference type="Proteomes" id="UP001597214"/>
    </source>
</evidence>
<keyword evidence="1" id="KW-0472">Membrane</keyword>
<keyword evidence="3" id="KW-1185">Reference proteome</keyword>
<organism evidence="2 3">
    <name type="scientific">Bacillus salitolerans</name>
    <dbReference type="NCBI Taxonomy" id="1437434"/>
    <lineage>
        <taxon>Bacteria</taxon>
        <taxon>Bacillati</taxon>
        <taxon>Bacillota</taxon>
        <taxon>Bacilli</taxon>
        <taxon>Bacillales</taxon>
        <taxon>Bacillaceae</taxon>
        <taxon>Bacillus</taxon>
    </lineage>
</organism>
<keyword evidence="1" id="KW-0812">Transmembrane</keyword>
<dbReference type="InterPro" id="IPR024529">
    <property type="entry name" value="ECF_trnsprt_substrate-spec"/>
</dbReference>